<dbReference type="EMBL" id="VOHM01000016">
    <property type="protein sequence ID" value="TWT24516.1"/>
    <property type="molecule type" value="Genomic_DNA"/>
</dbReference>
<accession>A0A5C5UEL7</accession>
<reference evidence="1 2" key="1">
    <citation type="submission" date="2019-08" db="EMBL/GenBank/DDBJ databases">
        <authorList>
            <person name="Lei W."/>
        </authorList>
    </citation>
    <scope>NUCLEOTIDE SEQUENCE [LARGE SCALE GENOMIC DNA]</scope>
    <source>
        <strain evidence="1 2">CCUG 58627</strain>
    </source>
</reference>
<dbReference type="Pfam" id="PF11662">
    <property type="entry name" value="DUF3263"/>
    <property type="match status" value="1"/>
</dbReference>
<evidence type="ECO:0000313" key="1">
    <source>
        <dbReference type="EMBL" id="TWT24516.1"/>
    </source>
</evidence>
<sequence>MTKLSPFDSAVLMFEQAAPRCVGTKEDAIRDEFGLSAVRYHQYLNKLIDAPEAYAEHPQLVARLRRIRDNRASRRAAAKI</sequence>
<organism evidence="1 2">
    <name type="scientific">Corynebacterium canis</name>
    <dbReference type="NCBI Taxonomy" id="679663"/>
    <lineage>
        <taxon>Bacteria</taxon>
        <taxon>Bacillati</taxon>
        <taxon>Actinomycetota</taxon>
        <taxon>Actinomycetes</taxon>
        <taxon>Mycobacteriales</taxon>
        <taxon>Corynebacteriaceae</taxon>
        <taxon>Corynebacterium</taxon>
    </lineage>
</organism>
<keyword evidence="2" id="KW-1185">Reference proteome</keyword>
<dbReference type="InterPro" id="IPR021678">
    <property type="entry name" value="DUF3263"/>
</dbReference>
<name>A0A5C5UEL7_9CORY</name>
<comment type="caution">
    <text evidence="1">The sequence shown here is derived from an EMBL/GenBank/DDBJ whole genome shotgun (WGS) entry which is preliminary data.</text>
</comment>
<dbReference type="Proteomes" id="UP000320791">
    <property type="component" value="Unassembled WGS sequence"/>
</dbReference>
<protein>
    <submittedName>
        <fullName evidence="1">DUF3263 domain-containing protein</fullName>
    </submittedName>
</protein>
<proteinExistence type="predicted"/>
<dbReference type="RefSeq" id="WP_146324615.1">
    <property type="nucleotide sequence ID" value="NZ_BAABLR010000070.1"/>
</dbReference>
<dbReference type="OrthoDB" id="3268863at2"/>
<evidence type="ECO:0000313" key="2">
    <source>
        <dbReference type="Proteomes" id="UP000320791"/>
    </source>
</evidence>
<dbReference type="AlphaFoldDB" id="A0A5C5UEL7"/>
<gene>
    <name evidence="1" type="ORF">FRX94_08065</name>
</gene>